<dbReference type="Pfam" id="PF08100">
    <property type="entry name" value="Dimerisation"/>
    <property type="match status" value="1"/>
</dbReference>
<accession>A0ABQ2KRN5</accession>
<dbReference type="SUPFAM" id="SSF53335">
    <property type="entry name" value="S-adenosyl-L-methionine-dependent methyltransferases"/>
    <property type="match status" value="1"/>
</dbReference>
<evidence type="ECO:0000256" key="2">
    <source>
        <dbReference type="ARBA" id="ARBA00022679"/>
    </source>
</evidence>
<dbReference type="Pfam" id="PF00891">
    <property type="entry name" value="Methyltransf_2"/>
    <property type="match status" value="1"/>
</dbReference>
<evidence type="ECO:0000313" key="7">
    <source>
        <dbReference type="Proteomes" id="UP000658127"/>
    </source>
</evidence>
<protein>
    <submittedName>
        <fullName evidence="6">Hydroxyneurosporene-O-methyltransferase</fullName>
    </submittedName>
</protein>
<proteinExistence type="predicted"/>
<keyword evidence="3" id="KW-0949">S-adenosyl-L-methionine</keyword>
<evidence type="ECO:0000313" key="6">
    <source>
        <dbReference type="EMBL" id="GGN91254.1"/>
    </source>
</evidence>
<dbReference type="RefSeq" id="WP_189033008.1">
    <property type="nucleotide sequence ID" value="NZ_BMNE01000006.1"/>
</dbReference>
<dbReference type="SUPFAM" id="SSF46785">
    <property type="entry name" value="Winged helix' DNA-binding domain"/>
    <property type="match status" value="1"/>
</dbReference>
<dbReference type="Gene3D" id="3.40.50.150">
    <property type="entry name" value="Vaccinia Virus protein VP39"/>
    <property type="match status" value="1"/>
</dbReference>
<sequence>MTSTALKKIPPLPVLRAIDRVRDALGGLHRKLVPGHIALLDLQIAGFLSQAISTAAELGIADELAEGPRTAAQLARAVDVDEEGMRRLMRLLVSYDVFAQRRDGTYTLTRIGDALRSDAEVTLRDLSRFFGSQFHRNHWTHLTDAVRTGEPVGRNLDGSNFFEYAAVNREVGELFDRAMTSVSTLSIEPLLTAYDFGRFGTLVDVGGGRGSLLIEILGRYPTTRGIVFDLPNVVDDLNADLAAVGLAQRCAVESGSFFAEVPQGGDAYLLKHILHDWSDEQAEQILRTVRAAMSRSATLLVIELVLPDHQRPHPGKFIDLEMLVNTEGGHERTEKQFRDLLARCGFTLRRTVETAAPDCVLEAVPR</sequence>
<comment type="caution">
    <text evidence="6">The sequence shown here is derived from an EMBL/GenBank/DDBJ whole genome shotgun (WGS) entry which is preliminary data.</text>
</comment>
<dbReference type="PROSITE" id="PS51683">
    <property type="entry name" value="SAM_OMT_II"/>
    <property type="match status" value="1"/>
</dbReference>
<dbReference type="InterPro" id="IPR029063">
    <property type="entry name" value="SAM-dependent_MTases_sf"/>
</dbReference>
<dbReference type="InterPro" id="IPR001077">
    <property type="entry name" value="COMT_C"/>
</dbReference>
<keyword evidence="7" id="KW-1185">Reference proteome</keyword>
<evidence type="ECO:0000256" key="3">
    <source>
        <dbReference type="ARBA" id="ARBA00022691"/>
    </source>
</evidence>
<dbReference type="InterPro" id="IPR036388">
    <property type="entry name" value="WH-like_DNA-bd_sf"/>
</dbReference>
<dbReference type="Gene3D" id="1.10.10.10">
    <property type="entry name" value="Winged helix-like DNA-binding domain superfamily/Winged helix DNA-binding domain"/>
    <property type="match status" value="1"/>
</dbReference>
<reference evidence="7" key="1">
    <citation type="journal article" date="2019" name="Int. J. Syst. Evol. Microbiol.">
        <title>The Global Catalogue of Microorganisms (GCM) 10K type strain sequencing project: providing services to taxonomists for standard genome sequencing and annotation.</title>
        <authorList>
            <consortium name="The Broad Institute Genomics Platform"/>
            <consortium name="The Broad Institute Genome Sequencing Center for Infectious Disease"/>
            <person name="Wu L."/>
            <person name="Ma J."/>
        </authorList>
    </citation>
    <scope>NUCLEOTIDE SEQUENCE [LARGE SCALE GENOMIC DNA]</scope>
    <source>
        <strain evidence="7">CGMCC 4.7329</strain>
    </source>
</reference>
<dbReference type="InterPro" id="IPR016461">
    <property type="entry name" value="COMT-like"/>
</dbReference>
<dbReference type="Proteomes" id="UP000658127">
    <property type="component" value="Unassembled WGS sequence"/>
</dbReference>
<feature type="domain" description="O-methyltransferase C-terminal" evidence="4">
    <location>
        <begin position="139"/>
        <end position="346"/>
    </location>
</feature>
<evidence type="ECO:0000259" key="4">
    <source>
        <dbReference type="Pfam" id="PF00891"/>
    </source>
</evidence>
<evidence type="ECO:0000256" key="1">
    <source>
        <dbReference type="ARBA" id="ARBA00022603"/>
    </source>
</evidence>
<name>A0ABQ2KRN5_9NOCA</name>
<dbReference type="Gene3D" id="1.10.287.1350">
    <property type="match status" value="1"/>
</dbReference>
<dbReference type="InterPro" id="IPR012967">
    <property type="entry name" value="COMT_dimerisation"/>
</dbReference>
<keyword evidence="1" id="KW-0489">Methyltransferase</keyword>
<dbReference type="PANTHER" id="PTHR43712:SF2">
    <property type="entry name" value="O-METHYLTRANSFERASE CICE"/>
    <property type="match status" value="1"/>
</dbReference>
<feature type="domain" description="O-methyltransferase dimerisation" evidence="5">
    <location>
        <begin position="48"/>
        <end position="115"/>
    </location>
</feature>
<organism evidence="6 7">
    <name type="scientific">Nocardia rhizosphaerihabitans</name>
    <dbReference type="NCBI Taxonomy" id="1691570"/>
    <lineage>
        <taxon>Bacteria</taxon>
        <taxon>Bacillati</taxon>
        <taxon>Actinomycetota</taxon>
        <taxon>Actinomycetes</taxon>
        <taxon>Mycobacteriales</taxon>
        <taxon>Nocardiaceae</taxon>
        <taxon>Nocardia</taxon>
    </lineage>
</organism>
<dbReference type="InterPro" id="IPR036390">
    <property type="entry name" value="WH_DNA-bd_sf"/>
</dbReference>
<keyword evidence="2" id="KW-0808">Transferase</keyword>
<dbReference type="EMBL" id="BMNE01000006">
    <property type="protein sequence ID" value="GGN91254.1"/>
    <property type="molecule type" value="Genomic_DNA"/>
</dbReference>
<dbReference type="PIRSF" id="PIRSF005739">
    <property type="entry name" value="O-mtase"/>
    <property type="match status" value="1"/>
</dbReference>
<evidence type="ECO:0000259" key="5">
    <source>
        <dbReference type="Pfam" id="PF08100"/>
    </source>
</evidence>
<gene>
    <name evidence="6" type="ORF">GCM10011610_51320</name>
</gene>
<dbReference type="PANTHER" id="PTHR43712">
    <property type="entry name" value="PUTATIVE (AFU_ORTHOLOGUE AFUA_4G14580)-RELATED"/>
    <property type="match status" value="1"/>
</dbReference>